<protein>
    <submittedName>
        <fullName evidence="1">Uncharacterized protein</fullName>
    </submittedName>
</protein>
<proteinExistence type="predicted"/>
<evidence type="ECO:0000313" key="2">
    <source>
        <dbReference type="Proteomes" id="UP001162156"/>
    </source>
</evidence>
<sequence>MILGLEGLDEDGDNRSKTKVTIMESLSGEDGNFVSNVGTMIGGKVGNIFGKGLGGIGSKLGEEQAVGSKFSTLHQCFLFSHNIY</sequence>
<evidence type="ECO:0000313" key="1">
    <source>
        <dbReference type="EMBL" id="KAJ8926945.1"/>
    </source>
</evidence>
<accession>A0AAV8WL24</accession>
<keyword evidence="2" id="KW-1185">Reference proteome</keyword>
<dbReference type="Proteomes" id="UP001162156">
    <property type="component" value="Unassembled WGS sequence"/>
</dbReference>
<comment type="caution">
    <text evidence="1">The sequence shown here is derived from an EMBL/GenBank/DDBJ whole genome shotgun (WGS) entry which is preliminary data.</text>
</comment>
<name>A0AAV8WL24_9CUCU</name>
<dbReference type="AlphaFoldDB" id="A0AAV8WL24"/>
<reference evidence="1" key="1">
    <citation type="journal article" date="2023" name="Insect Mol. Biol.">
        <title>Genome sequencing provides insights into the evolution of gene families encoding plant cell wall-degrading enzymes in longhorned beetles.</title>
        <authorList>
            <person name="Shin N.R."/>
            <person name="Okamura Y."/>
            <person name="Kirsch R."/>
            <person name="Pauchet Y."/>
        </authorList>
    </citation>
    <scope>NUCLEOTIDE SEQUENCE</scope>
    <source>
        <strain evidence="1">RBIC_L_NR</strain>
    </source>
</reference>
<gene>
    <name evidence="1" type="ORF">NQ314_020797</name>
</gene>
<dbReference type="EMBL" id="JANEYF010005770">
    <property type="protein sequence ID" value="KAJ8926945.1"/>
    <property type="molecule type" value="Genomic_DNA"/>
</dbReference>
<organism evidence="1 2">
    <name type="scientific">Rhamnusium bicolor</name>
    <dbReference type="NCBI Taxonomy" id="1586634"/>
    <lineage>
        <taxon>Eukaryota</taxon>
        <taxon>Metazoa</taxon>
        <taxon>Ecdysozoa</taxon>
        <taxon>Arthropoda</taxon>
        <taxon>Hexapoda</taxon>
        <taxon>Insecta</taxon>
        <taxon>Pterygota</taxon>
        <taxon>Neoptera</taxon>
        <taxon>Endopterygota</taxon>
        <taxon>Coleoptera</taxon>
        <taxon>Polyphaga</taxon>
        <taxon>Cucujiformia</taxon>
        <taxon>Chrysomeloidea</taxon>
        <taxon>Cerambycidae</taxon>
        <taxon>Lepturinae</taxon>
        <taxon>Rhagiini</taxon>
        <taxon>Rhamnusium</taxon>
    </lineage>
</organism>